<comment type="caution">
    <text evidence="8">Lacks conserved residue(s) required for the propagation of feature annotation.</text>
</comment>
<keyword evidence="4 7" id="KW-0040">ANK repeat</keyword>
<feature type="repeat" description="ANK" evidence="7">
    <location>
        <begin position="369"/>
        <end position="401"/>
    </location>
</feature>
<feature type="short sequence motif" description="DGA/G" evidence="8">
    <location>
        <begin position="664"/>
        <end position="666"/>
    </location>
</feature>
<evidence type="ECO:0000313" key="11">
    <source>
        <dbReference type="EMBL" id="JAG58605.1"/>
    </source>
</evidence>
<evidence type="ECO:0000256" key="5">
    <source>
        <dbReference type="ARBA" id="ARBA00023098"/>
    </source>
</evidence>
<dbReference type="SMART" id="SM00248">
    <property type="entry name" value="ANK"/>
    <property type="match status" value="6"/>
</dbReference>
<organism evidence="10">
    <name type="scientific">Lygus hesperus</name>
    <name type="common">Western plant bug</name>
    <dbReference type="NCBI Taxonomy" id="30085"/>
    <lineage>
        <taxon>Eukaryota</taxon>
        <taxon>Metazoa</taxon>
        <taxon>Ecdysozoa</taxon>
        <taxon>Arthropoda</taxon>
        <taxon>Hexapoda</taxon>
        <taxon>Insecta</taxon>
        <taxon>Pterygota</taxon>
        <taxon>Neoptera</taxon>
        <taxon>Paraneoptera</taxon>
        <taxon>Hemiptera</taxon>
        <taxon>Heteroptera</taxon>
        <taxon>Panheteroptera</taxon>
        <taxon>Cimicomorpha</taxon>
        <taxon>Miridae</taxon>
        <taxon>Mirini</taxon>
        <taxon>Lygus</taxon>
    </lineage>
</organism>
<reference evidence="12" key="4">
    <citation type="journal article" date="2016" name="Gigascience">
        <title>De novo construction of an expanded transcriptome assembly for the western tarnished plant bug, Lygus hesperus.</title>
        <authorList>
            <person name="Tassone E.E."/>
            <person name="Geib S.M."/>
            <person name="Hall B."/>
            <person name="Fabrick J.A."/>
            <person name="Brent C.S."/>
            <person name="Hull J.J."/>
        </authorList>
    </citation>
    <scope>NUCLEOTIDE SEQUENCE</scope>
</reference>
<gene>
    <name evidence="10" type="primary">PLA2G6_1</name>
    <name evidence="12" type="synonym">PLA2G6</name>
    <name evidence="10" type="ORF">CM83_54512</name>
    <name evidence="12" type="ORF">g.58859</name>
</gene>
<dbReference type="EMBL" id="GDHC01019538">
    <property type="protein sequence ID" value="JAP99090.1"/>
    <property type="molecule type" value="Transcribed_RNA"/>
</dbReference>
<name>A0A0A9YZF0_LYGHE</name>
<evidence type="ECO:0000256" key="7">
    <source>
        <dbReference type="PROSITE-ProRule" id="PRU00023"/>
    </source>
</evidence>
<dbReference type="Gene3D" id="1.25.40.20">
    <property type="entry name" value="Ankyrin repeat-containing domain"/>
    <property type="match status" value="2"/>
</dbReference>
<dbReference type="AlphaFoldDB" id="A0A0A9YZF0"/>
<feature type="active site" description="Proton acceptor" evidence="8">
    <location>
        <position position="664"/>
    </location>
</feature>
<dbReference type="PROSITE" id="PS51635">
    <property type="entry name" value="PNPLA"/>
    <property type="match status" value="1"/>
</dbReference>
<dbReference type="PROSITE" id="PS50088">
    <property type="entry name" value="ANK_REPEAT"/>
    <property type="match status" value="3"/>
</dbReference>
<keyword evidence="8" id="KW-0442">Lipid degradation</keyword>
<dbReference type="EMBL" id="GBHO01006045">
    <property type="protein sequence ID" value="JAG37559.1"/>
    <property type="molecule type" value="Transcribed_RNA"/>
</dbReference>
<reference evidence="11" key="3">
    <citation type="submission" date="2014-09" db="EMBL/GenBank/DDBJ databases">
        <authorList>
            <person name="Magalhaes I.L.F."/>
            <person name="Oliveira U."/>
            <person name="Santos F.R."/>
            <person name="Vidigal T.H.D.A."/>
            <person name="Brescovit A.D."/>
            <person name="Santos A.J."/>
        </authorList>
    </citation>
    <scope>NUCLEOTIDE SEQUENCE</scope>
</reference>
<keyword evidence="3 8" id="KW-0378">Hydrolase</keyword>
<keyword evidence="5 8" id="KW-0443">Lipid metabolism</keyword>
<dbReference type="InterPro" id="IPR002641">
    <property type="entry name" value="PNPLA_dom"/>
</dbReference>
<feature type="domain" description="PNPLA" evidence="9">
    <location>
        <begin position="489"/>
        <end position="677"/>
    </location>
</feature>
<evidence type="ECO:0000259" key="9">
    <source>
        <dbReference type="PROSITE" id="PS51635"/>
    </source>
</evidence>
<dbReference type="EC" id="3.1.1.4" evidence="1"/>
<dbReference type="Pfam" id="PF00023">
    <property type="entry name" value="Ank"/>
    <property type="match status" value="1"/>
</dbReference>
<dbReference type="Gene3D" id="3.40.1090.10">
    <property type="entry name" value="Cytosolic phospholipase A2 catalytic domain"/>
    <property type="match status" value="1"/>
</dbReference>
<dbReference type="PANTHER" id="PTHR24139:SF34">
    <property type="entry name" value="85_88 KDA CALCIUM-INDEPENDENT PHOSPHOLIPASE A2"/>
    <property type="match status" value="1"/>
</dbReference>
<feature type="repeat" description="ANK" evidence="7">
    <location>
        <begin position="172"/>
        <end position="204"/>
    </location>
</feature>
<dbReference type="GO" id="GO:0052816">
    <property type="term" value="F:long-chain fatty acyl-CoA hydrolase activity"/>
    <property type="evidence" value="ECO:0007669"/>
    <property type="project" value="TreeGrafter"/>
</dbReference>
<dbReference type="SUPFAM" id="SSF52151">
    <property type="entry name" value="FabD/lysophospholipase-like"/>
    <property type="match status" value="1"/>
</dbReference>
<dbReference type="PANTHER" id="PTHR24139">
    <property type="entry name" value="CALCIUM-INDEPENDENT PHOSPHOLIPASE A2"/>
    <property type="match status" value="1"/>
</dbReference>
<dbReference type="Pfam" id="PF12796">
    <property type="entry name" value="Ank_2"/>
    <property type="match status" value="2"/>
</dbReference>
<keyword evidence="2" id="KW-0677">Repeat</keyword>
<feature type="repeat" description="ANK" evidence="7">
    <location>
        <begin position="240"/>
        <end position="272"/>
    </location>
</feature>
<evidence type="ECO:0000256" key="8">
    <source>
        <dbReference type="PROSITE-ProRule" id="PRU01161"/>
    </source>
</evidence>
<sequence>MAWLTNTMSNILKRTFNVEALPNQVIEVKTDKYDDRPIIHREEGIFLYAGVGDLKYEIVMHKPFSQSLSDGYSLFRSAERHLAEEKFIILKDKLTILLNIANTSFDSLPCPWTDLDPIKTPFGNLSVIQKYCNTIEEHPSWNVCHLVVFFNLVEAISLPSISSSINSPCALTGLSPLQLAVQEANLVMIQKLIACNADLLHLDHDANSVYHFAAATNKDVILALAAKDEDLKGLNQRNVTGHTPLHMACLADKPDCVIALISKGADVNQSAGSPSSAPKAAHQPVGVMSDYLTDSRKQLLYEEMKYGGTPLHWASSRDVIEALIDRKCDINALNFASRTALQVMVMRNRVECVVALLSREADVNIADLDGNTALHLAVKEKNIPIVQALIVFGADLDLLNNSGETARHIAAQEDTELSAKVLYTLHAVGAARCTSIISSCSPGCAPGGNENGTAPQPASAPAPSPVQSLFEKEALSLKCEGSVKGGRVLALDGGGIRGLVLTVSLLHLEAALGRPLIHCFDWIAATSTGGMLGLALAAGKTLKECLCIYFRMKDHAFVGFRPYNSEPLETMLKDVLGNDTVMGDIKHPRIMITACLADRKPVDLHLFRNYESPNEMLYPMVQVPEGTGPKFEGFQSFREQKIWEAARATGAAPSYFRAYKRYVDGGLISNNPTLDAITEIHEYNTALSLTGRNHEVIPPKVIVSIGTGSIPLTQTECMDLFWPSGLWDTAKLVSGVRSMQAVLVDQATLADGRLIDRTRAICSMLRIPYFRFSPTMTEEVLMDEKSDVKLVQLLWETKAAIFAQSDYVNKLATLLNS</sequence>
<dbReference type="InterPro" id="IPR016035">
    <property type="entry name" value="Acyl_Trfase/lysoPLipase"/>
</dbReference>
<evidence type="ECO:0000313" key="10">
    <source>
        <dbReference type="EMBL" id="JAG37559.1"/>
    </source>
</evidence>
<reference evidence="10" key="1">
    <citation type="journal article" date="2014" name="PLoS ONE">
        <title>Transcriptome-Based Identification of ABC Transporters in the Western Tarnished Plant Bug Lygus hesperus.</title>
        <authorList>
            <person name="Hull J.J."/>
            <person name="Chaney K."/>
            <person name="Geib S.M."/>
            <person name="Fabrick J.A."/>
            <person name="Brent C.S."/>
            <person name="Walsh D."/>
            <person name="Lavine L.C."/>
        </authorList>
    </citation>
    <scope>NUCLEOTIDE SEQUENCE</scope>
</reference>
<proteinExistence type="predicted"/>
<dbReference type="GO" id="GO:0047499">
    <property type="term" value="F:calcium-independent phospholipase A2 activity"/>
    <property type="evidence" value="ECO:0007669"/>
    <property type="project" value="InterPro"/>
</dbReference>
<comment type="catalytic activity">
    <reaction evidence="6">
        <text>a 1,2-diacyl-sn-glycero-3-phosphocholine + H2O = a 1-acyl-sn-glycero-3-phosphocholine + a fatty acid + H(+)</text>
        <dbReference type="Rhea" id="RHEA:15801"/>
        <dbReference type="ChEBI" id="CHEBI:15377"/>
        <dbReference type="ChEBI" id="CHEBI:15378"/>
        <dbReference type="ChEBI" id="CHEBI:28868"/>
        <dbReference type="ChEBI" id="CHEBI:57643"/>
        <dbReference type="ChEBI" id="CHEBI:58168"/>
        <dbReference type="EC" id="3.1.1.4"/>
    </reaction>
    <physiologicalReaction direction="left-to-right" evidence="6">
        <dbReference type="Rhea" id="RHEA:15802"/>
    </physiologicalReaction>
</comment>
<dbReference type="InterPro" id="IPR002110">
    <property type="entry name" value="Ankyrin_rpt"/>
</dbReference>
<dbReference type="GO" id="GO:0005739">
    <property type="term" value="C:mitochondrion"/>
    <property type="evidence" value="ECO:0007669"/>
    <property type="project" value="TreeGrafter"/>
</dbReference>
<evidence type="ECO:0000256" key="6">
    <source>
        <dbReference type="ARBA" id="ARBA00023422"/>
    </source>
</evidence>
<feature type="active site" description="Nucleophile" evidence="8">
    <location>
        <position position="527"/>
    </location>
</feature>
<evidence type="ECO:0000256" key="2">
    <source>
        <dbReference type="ARBA" id="ARBA00022737"/>
    </source>
</evidence>
<dbReference type="InterPro" id="IPR036770">
    <property type="entry name" value="Ankyrin_rpt-contain_sf"/>
</dbReference>
<dbReference type="GO" id="GO:0016042">
    <property type="term" value="P:lipid catabolic process"/>
    <property type="evidence" value="ECO:0007669"/>
    <property type="project" value="UniProtKB-UniRule"/>
</dbReference>
<reference evidence="10" key="2">
    <citation type="submission" date="2014-07" db="EMBL/GenBank/DDBJ databases">
        <authorList>
            <person name="Hull J."/>
        </authorList>
    </citation>
    <scope>NUCLEOTIDE SEQUENCE</scope>
</reference>
<accession>A0A0A9YZF0</accession>
<dbReference type="SUPFAM" id="SSF48403">
    <property type="entry name" value="Ankyrin repeat"/>
    <property type="match status" value="1"/>
</dbReference>
<dbReference type="Pfam" id="PF01734">
    <property type="entry name" value="Patatin"/>
    <property type="match status" value="1"/>
</dbReference>
<dbReference type="GO" id="GO:2000304">
    <property type="term" value="P:positive regulation of ceramide biosynthetic process"/>
    <property type="evidence" value="ECO:0007669"/>
    <property type="project" value="TreeGrafter"/>
</dbReference>
<evidence type="ECO:0000256" key="4">
    <source>
        <dbReference type="ARBA" id="ARBA00023043"/>
    </source>
</evidence>
<evidence type="ECO:0000256" key="3">
    <source>
        <dbReference type="ARBA" id="ARBA00022801"/>
    </source>
</evidence>
<evidence type="ECO:0000256" key="1">
    <source>
        <dbReference type="ARBA" id="ARBA00013278"/>
    </source>
</evidence>
<protein>
    <recommendedName>
        <fullName evidence="1">phospholipase A2</fullName>
        <ecNumber evidence="1">3.1.1.4</ecNumber>
    </recommendedName>
</protein>
<dbReference type="InterPro" id="IPR047148">
    <property type="entry name" value="PLPL9"/>
</dbReference>
<feature type="short sequence motif" description="GXGXXG" evidence="8">
    <location>
        <begin position="493"/>
        <end position="498"/>
    </location>
</feature>
<dbReference type="PROSITE" id="PS50297">
    <property type="entry name" value="ANK_REP_REGION"/>
    <property type="match status" value="2"/>
</dbReference>
<evidence type="ECO:0000313" key="12">
    <source>
        <dbReference type="EMBL" id="JAP99090.1"/>
    </source>
</evidence>
<dbReference type="EMBL" id="GBRD01007216">
    <property type="protein sequence ID" value="JAG58605.1"/>
    <property type="molecule type" value="Transcribed_RNA"/>
</dbReference>